<keyword evidence="1" id="KW-0805">Transcription regulation</keyword>
<dbReference type="EMBL" id="QQPC01000005">
    <property type="protein sequence ID" value="REA84080.1"/>
    <property type="molecule type" value="Genomic_DNA"/>
</dbReference>
<organism evidence="7 9">
    <name type="scientific">Staphylococcus pseudintermedius</name>
    <dbReference type="NCBI Taxonomy" id="283734"/>
    <lineage>
        <taxon>Bacteria</taxon>
        <taxon>Bacillati</taxon>
        <taxon>Bacillota</taxon>
        <taxon>Bacilli</taxon>
        <taxon>Bacillales</taxon>
        <taxon>Staphylococcaceae</taxon>
        <taxon>Staphylococcus</taxon>
        <taxon>Staphylococcus intermedius group</taxon>
    </lineage>
</organism>
<evidence type="ECO:0000259" key="5">
    <source>
        <dbReference type="SMART" id="SM00895"/>
    </source>
</evidence>
<proteinExistence type="predicted"/>
<keyword evidence="11" id="KW-1185">Reference proteome</keyword>
<dbReference type="PANTHER" id="PTHR43537">
    <property type="entry name" value="TRANSCRIPTIONAL REGULATOR, GNTR FAMILY"/>
    <property type="match status" value="1"/>
</dbReference>
<dbReference type="SMART" id="SM00895">
    <property type="entry name" value="FCD"/>
    <property type="match status" value="1"/>
</dbReference>
<dbReference type="Proteomes" id="UP000246800">
    <property type="component" value="Unassembled WGS sequence"/>
</dbReference>
<evidence type="ECO:0000313" key="10">
    <source>
        <dbReference type="Proteomes" id="UP000256409"/>
    </source>
</evidence>
<gene>
    <name evidence="7" type="ORF">DD902_09645</name>
    <name evidence="8" type="ORF">DV961_00810</name>
    <name evidence="6" type="ORF">EGV54_05440</name>
</gene>
<sequence length="225" mass="26527">MEIPKQWLTYLSKGEAIAATLRLSIMSGERATHKLLTENQVANEFQVSRSPVRDAFKILAQERLIRLERMGAEIIPFTDKQRQELTDIRLMIESFAFTKVIQRSDWMEIVQSMQQALAMMQVNIQYKDAASFAENDLKFHELMVLACDHHYLTHLWQQIMPTMLCLNYMSMKKRMDENFEDFERVIQNHELFVTAIAQKDRKMMYEAFEANFNDLNNDIGAFWAQ</sequence>
<evidence type="ECO:0000313" key="9">
    <source>
        <dbReference type="Proteomes" id="UP000246800"/>
    </source>
</evidence>
<evidence type="ECO:0000313" key="6">
    <source>
        <dbReference type="EMBL" id="EGQ4384537.1"/>
    </source>
</evidence>
<dbReference type="RefSeq" id="WP_014613429.1">
    <property type="nucleotide sequence ID" value="NZ_AP019372.1"/>
</dbReference>
<dbReference type="Gene3D" id="1.10.10.10">
    <property type="entry name" value="Winged helix-like DNA-binding domain superfamily/Winged helix DNA-binding domain"/>
    <property type="match status" value="1"/>
</dbReference>
<dbReference type="InterPro" id="IPR011711">
    <property type="entry name" value="GntR_C"/>
</dbReference>
<evidence type="ECO:0000256" key="2">
    <source>
        <dbReference type="ARBA" id="ARBA00023125"/>
    </source>
</evidence>
<name>A0A1B1NZI8_STAPS</name>
<dbReference type="Proteomes" id="UP000600220">
    <property type="component" value="Unassembled WGS sequence"/>
</dbReference>
<evidence type="ECO:0000256" key="3">
    <source>
        <dbReference type="ARBA" id="ARBA00023163"/>
    </source>
</evidence>
<dbReference type="SMART" id="SM00345">
    <property type="entry name" value="HTH_GNTR"/>
    <property type="match status" value="1"/>
</dbReference>
<dbReference type="Pfam" id="PF07729">
    <property type="entry name" value="FCD"/>
    <property type="match status" value="1"/>
</dbReference>
<dbReference type="Pfam" id="PF00392">
    <property type="entry name" value="GntR"/>
    <property type="match status" value="1"/>
</dbReference>
<dbReference type="InterPro" id="IPR036390">
    <property type="entry name" value="WH_DNA-bd_sf"/>
</dbReference>
<dbReference type="EMBL" id="AAXKXX010000005">
    <property type="protein sequence ID" value="EGQ4384537.1"/>
    <property type="molecule type" value="Genomic_DNA"/>
</dbReference>
<dbReference type="SUPFAM" id="SSF48008">
    <property type="entry name" value="GntR ligand-binding domain-like"/>
    <property type="match status" value="1"/>
</dbReference>
<dbReference type="GO" id="GO:0003677">
    <property type="term" value="F:DNA binding"/>
    <property type="evidence" value="ECO:0007669"/>
    <property type="project" value="UniProtKB-KW"/>
</dbReference>
<dbReference type="InterPro" id="IPR008920">
    <property type="entry name" value="TF_FadR/GntR_C"/>
</dbReference>
<accession>A0A1B1NZI8</accession>
<evidence type="ECO:0000256" key="1">
    <source>
        <dbReference type="ARBA" id="ARBA00023015"/>
    </source>
</evidence>
<protein>
    <submittedName>
        <fullName evidence="7">GntR family transcriptional regulator</fullName>
    </submittedName>
</protein>
<dbReference type="PANTHER" id="PTHR43537:SF24">
    <property type="entry name" value="GLUCONATE OPERON TRANSCRIPTIONAL REPRESSOR"/>
    <property type="match status" value="1"/>
</dbReference>
<dbReference type="OrthoDB" id="368257at2"/>
<dbReference type="GO" id="GO:0003700">
    <property type="term" value="F:DNA-binding transcription factor activity"/>
    <property type="evidence" value="ECO:0007669"/>
    <property type="project" value="InterPro"/>
</dbReference>
<keyword evidence="2" id="KW-0238">DNA-binding</keyword>
<dbReference type="SUPFAM" id="SSF46785">
    <property type="entry name" value="Winged helix' DNA-binding domain"/>
    <property type="match status" value="1"/>
</dbReference>
<dbReference type="EMBL" id="QEIT01000052">
    <property type="protein sequence ID" value="PWZ73992.1"/>
    <property type="molecule type" value="Genomic_DNA"/>
</dbReference>
<dbReference type="GeneID" id="93823350"/>
<reference evidence="8" key="2">
    <citation type="journal article" date="2018" name="Vet. Microbiol.">
        <title>Methicillin-resistant staphylococci amongst veterinary personnel, personnel-owned pets, patients and the hospital environment of two small animal veterinary hospitals.</title>
        <authorList>
            <person name="Worthing K.A."/>
            <person name="Brown J."/>
            <person name="Gerber L."/>
            <person name="Abraham S."/>
            <person name="Trott D."/>
            <person name="Norris J.M."/>
        </authorList>
    </citation>
    <scope>NUCLEOTIDE SEQUENCE</scope>
    <source>
        <strain evidence="8">ST496-2</strain>
    </source>
</reference>
<dbReference type="InterPro" id="IPR036388">
    <property type="entry name" value="WH-like_DNA-bd_sf"/>
</dbReference>
<evidence type="ECO:0000313" key="11">
    <source>
        <dbReference type="Proteomes" id="UP000600220"/>
    </source>
</evidence>
<feature type="domain" description="HTH gntR-type" evidence="4">
    <location>
        <begin position="17"/>
        <end position="75"/>
    </location>
</feature>
<evidence type="ECO:0000259" key="4">
    <source>
        <dbReference type="SMART" id="SM00345"/>
    </source>
</evidence>
<keyword evidence="3" id="KW-0804">Transcription</keyword>
<evidence type="ECO:0000313" key="8">
    <source>
        <dbReference type="EMBL" id="REA84080.1"/>
    </source>
</evidence>
<dbReference type="OMA" id="AWDTVEN"/>
<dbReference type="Gene3D" id="1.20.120.530">
    <property type="entry name" value="GntR ligand-binding domain-like"/>
    <property type="match status" value="1"/>
</dbReference>
<reference evidence="7 9" key="1">
    <citation type="journal article" date="2018" name="Vet. Microbiol.">
        <title>Clonal diversity and geographic distribution of methicillin-resistant Staphylococcus pseudintermedius from Australian animals: Discovery of novel sequence types.</title>
        <authorList>
            <person name="Worthing K.A."/>
            <person name="Abraham S."/>
            <person name="Coombs G.W."/>
            <person name="Pang S."/>
            <person name="Saputra S."/>
            <person name="Jordan D."/>
            <person name="Trott D.J."/>
            <person name="Norris J.M."/>
        </authorList>
    </citation>
    <scope>NUCLEOTIDE SEQUENCE [LARGE SCALE GENOMIC DNA]</scope>
    <source>
        <strain evidence="7 9">ST525 1</strain>
    </source>
</reference>
<dbReference type="AlphaFoldDB" id="A0A1B1NZI8"/>
<dbReference type="eggNOG" id="COG1802">
    <property type="taxonomic scope" value="Bacteria"/>
</dbReference>
<dbReference type="InterPro" id="IPR000524">
    <property type="entry name" value="Tscrpt_reg_HTH_GntR"/>
</dbReference>
<dbReference type="Proteomes" id="UP000256409">
    <property type="component" value="Unassembled WGS sequence"/>
</dbReference>
<evidence type="ECO:0000313" key="7">
    <source>
        <dbReference type="EMBL" id="PWZ73992.1"/>
    </source>
</evidence>
<reference evidence="10" key="3">
    <citation type="journal article" date="2018" name="Vet. Microbiol.">
        <title>Molecular epidemiology of methicillin-resistant staphylococci amongst veterinary personnel, personnel-owned pets, patients and the hospital environment of two companion animal veterinary hospitals.</title>
        <authorList>
            <person name="Worthing K.A."/>
            <person name="Brown J."/>
            <person name="Gerber L."/>
            <person name="Abraham S."/>
            <person name="Trott D."/>
            <person name="Norris J.M."/>
        </authorList>
    </citation>
    <scope>NUCLEOTIDE SEQUENCE [LARGE SCALE GENOMIC DNA]</scope>
    <source>
        <strain evidence="10">ST496-2</strain>
    </source>
</reference>
<reference evidence="6 11" key="4">
    <citation type="submission" date="2018-11" db="EMBL/GenBank/DDBJ databases">
        <authorList>
            <consortium name="Veterinary Laboratory Investigation and Response Network"/>
        </authorList>
    </citation>
    <scope>NUCLEOTIDE SEQUENCE [LARGE SCALE GENOMIC DNA]</scope>
    <source>
        <strain evidence="6 11">SPSE-18-VL-LA-PA-Ryan-0021</strain>
    </source>
</reference>
<comment type="caution">
    <text evidence="7">The sequence shown here is derived from an EMBL/GenBank/DDBJ whole genome shotgun (WGS) entry which is preliminary data.</text>
</comment>
<feature type="domain" description="GntR C-terminal" evidence="5">
    <location>
        <begin position="84"/>
        <end position="214"/>
    </location>
</feature>